<feature type="transmembrane region" description="Helical" evidence="3">
    <location>
        <begin position="196"/>
        <end position="215"/>
    </location>
</feature>
<evidence type="ECO:0000313" key="4">
    <source>
        <dbReference type="EMBL" id="KIV79691.1"/>
    </source>
</evidence>
<dbReference type="GO" id="GO:0016020">
    <property type="term" value="C:membrane"/>
    <property type="evidence" value="ECO:0007669"/>
    <property type="project" value="UniProtKB-SubCell"/>
</dbReference>
<evidence type="ECO:0000256" key="3">
    <source>
        <dbReference type="SAM" id="Phobius"/>
    </source>
</evidence>
<dbReference type="InterPro" id="IPR036259">
    <property type="entry name" value="MFS_trans_sf"/>
</dbReference>
<sequence length="489" mass="52286">MSPSDVVELDEAVNGRESGCRELAIGESNDNPPPDAVAVEDVPPNGGYGWVCTACVFLINAHSWGLNSVSAAGSRISKGAKLTRRQAWGIFLAHYLSDSTFENASNLEYALIGGLSISSSGLSAPLVSVSQRYFGTQITLLIGTGLLFASLFGASYATQIWHLFLTQGVCFGFALGFLYIPATAVLPQWFSTRRSLAMGIASAGSGLGGLAYNLVAGRIVQELGVDWAYRILAFCGLAVNVICSFLLKDRNKAVQPIQNAFSYRELGNVEVILLIAWGFFTELGYIVLLYSLPNYATSIGLTAGQGSVVGAVLNLGLGLGRPVVGYYSDVFGRINMAALMTALSGVVCLAIWVPAKNYGVLLFFALTAGCFSGIFWMTITPVTAEVVGLKRLPSSFTVICLVLTFPSTFAEPIALEMVAASGYLSSQIFVGGMFLLAAASTWVLRSWKINQIEMKAAREREADSPDAGQIAAEHHFWLTPKSLLWLGRV</sequence>
<dbReference type="InterPro" id="IPR050327">
    <property type="entry name" value="Proton-linked_MCT"/>
</dbReference>
<gene>
    <name evidence="4" type="ORF">PV11_07238</name>
</gene>
<dbReference type="EMBL" id="KN846953">
    <property type="protein sequence ID" value="KIV79691.1"/>
    <property type="molecule type" value="Genomic_DNA"/>
</dbReference>
<keyword evidence="3" id="KW-0812">Transmembrane</keyword>
<comment type="subcellular location">
    <subcellularLocation>
        <location evidence="1">Membrane</location>
        <topology evidence="1">Multi-pass membrane protein</topology>
    </subcellularLocation>
</comment>
<feature type="transmembrane region" description="Helical" evidence="3">
    <location>
        <begin position="163"/>
        <end position="184"/>
    </location>
</feature>
<evidence type="ECO:0000313" key="5">
    <source>
        <dbReference type="Proteomes" id="UP000053599"/>
    </source>
</evidence>
<evidence type="ECO:0000256" key="1">
    <source>
        <dbReference type="ARBA" id="ARBA00004141"/>
    </source>
</evidence>
<protein>
    <recommendedName>
        <fullName evidence="6">Major facilitator superfamily (MFS) profile domain-containing protein</fullName>
    </recommendedName>
</protein>
<dbReference type="GO" id="GO:0022857">
    <property type="term" value="F:transmembrane transporter activity"/>
    <property type="evidence" value="ECO:0007669"/>
    <property type="project" value="InterPro"/>
</dbReference>
<dbReference type="PANTHER" id="PTHR11360">
    <property type="entry name" value="MONOCARBOXYLATE TRANSPORTER"/>
    <property type="match status" value="1"/>
</dbReference>
<evidence type="ECO:0008006" key="6">
    <source>
        <dbReference type="Google" id="ProtNLM"/>
    </source>
</evidence>
<dbReference type="HOGENOM" id="CLU_001265_1_2_1"/>
<dbReference type="SUPFAM" id="SSF103473">
    <property type="entry name" value="MFS general substrate transporter"/>
    <property type="match status" value="1"/>
</dbReference>
<dbReference type="OrthoDB" id="6499973at2759"/>
<organism evidence="4 5">
    <name type="scientific">Exophiala sideris</name>
    <dbReference type="NCBI Taxonomy" id="1016849"/>
    <lineage>
        <taxon>Eukaryota</taxon>
        <taxon>Fungi</taxon>
        <taxon>Dikarya</taxon>
        <taxon>Ascomycota</taxon>
        <taxon>Pezizomycotina</taxon>
        <taxon>Eurotiomycetes</taxon>
        <taxon>Chaetothyriomycetidae</taxon>
        <taxon>Chaetothyriales</taxon>
        <taxon>Herpotrichiellaceae</taxon>
        <taxon>Exophiala</taxon>
    </lineage>
</organism>
<dbReference type="InterPro" id="IPR011701">
    <property type="entry name" value="MFS"/>
</dbReference>
<dbReference type="Pfam" id="PF07690">
    <property type="entry name" value="MFS_1"/>
    <property type="match status" value="1"/>
</dbReference>
<accession>A0A0D1WWZ7</accession>
<feature type="transmembrane region" description="Helical" evidence="3">
    <location>
        <begin position="268"/>
        <end position="292"/>
    </location>
</feature>
<dbReference type="AlphaFoldDB" id="A0A0D1WWZ7"/>
<feature type="transmembrane region" description="Helical" evidence="3">
    <location>
        <begin position="330"/>
        <end position="352"/>
    </location>
</feature>
<feature type="transmembrane region" description="Helical" evidence="3">
    <location>
        <begin position="227"/>
        <end position="247"/>
    </location>
</feature>
<feature type="transmembrane region" description="Helical" evidence="3">
    <location>
        <begin position="422"/>
        <end position="444"/>
    </location>
</feature>
<dbReference type="Gene3D" id="1.20.1250.20">
    <property type="entry name" value="MFS general substrate transporter like domains"/>
    <property type="match status" value="2"/>
</dbReference>
<feature type="transmembrane region" description="Helical" evidence="3">
    <location>
        <begin position="138"/>
        <end position="157"/>
    </location>
</feature>
<reference evidence="4 5" key="1">
    <citation type="submission" date="2015-01" db="EMBL/GenBank/DDBJ databases">
        <title>The Genome Sequence of Exophiala sideris CBS121828.</title>
        <authorList>
            <consortium name="The Broad Institute Genomics Platform"/>
            <person name="Cuomo C."/>
            <person name="de Hoog S."/>
            <person name="Gorbushina A."/>
            <person name="Stielow B."/>
            <person name="Teixiera M."/>
            <person name="Abouelleil A."/>
            <person name="Chapman S.B."/>
            <person name="Priest M."/>
            <person name="Young S.K."/>
            <person name="Wortman J."/>
            <person name="Nusbaum C."/>
            <person name="Birren B."/>
        </authorList>
    </citation>
    <scope>NUCLEOTIDE SEQUENCE [LARGE SCALE GENOMIC DNA]</scope>
    <source>
        <strain evidence="4 5">CBS 121828</strain>
    </source>
</reference>
<keyword evidence="3" id="KW-1133">Transmembrane helix</keyword>
<feature type="transmembrane region" description="Helical" evidence="3">
    <location>
        <begin position="391"/>
        <end position="410"/>
    </location>
</feature>
<name>A0A0D1WWZ7_9EURO</name>
<dbReference type="PANTHER" id="PTHR11360:SF315">
    <property type="entry name" value="TRANSPORTER MCH2-RELATED"/>
    <property type="match status" value="1"/>
</dbReference>
<dbReference type="Proteomes" id="UP000053599">
    <property type="component" value="Unassembled WGS sequence"/>
</dbReference>
<comment type="similarity">
    <text evidence="2">Belongs to the major facilitator superfamily. Monocarboxylate porter (TC 2.A.1.13) family.</text>
</comment>
<feature type="transmembrane region" description="Helical" evidence="3">
    <location>
        <begin position="358"/>
        <end position="379"/>
    </location>
</feature>
<feature type="transmembrane region" description="Helical" evidence="3">
    <location>
        <begin position="298"/>
        <end position="318"/>
    </location>
</feature>
<evidence type="ECO:0000256" key="2">
    <source>
        <dbReference type="ARBA" id="ARBA00006727"/>
    </source>
</evidence>
<keyword evidence="3" id="KW-0472">Membrane</keyword>
<proteinExistence type="inferred from homology"/>